<proteinExistence type="predicted"/>
<comment type="caution">
    <text evidence="1">The sequence shown here is derived from an EMBL/GenBank/DDBJ whole genome shotgun (WGS) entry which is preliminary data.</text>
</comment>
<evidence type="ECO:0000313" key="1">
    <source>
        <dbReference type="EMBL" id="RZC41471.1"/>
    </source>
</evidence>
<dbReference type="OrthoDB" id="6758002at2759"/>
<dbReference type="SMART" id="SM00696">
    <property type="entry name" value="DM9"/>
    <property type="match status" value="1"/>
</dbReference>
<organism evidence="1 2">
    <name type="scientific">Asbolus verrucosus</name>
    <name type="common">Desert ironclad beetle</name>
    <dbReference type="NCBI Taxonomy" id="1661398"/>
    <lineage>
        <taxon>Eukaryota</taxon>
        <taxon>Metazoa</taxon>
        <taxon>Ecdysozoa</taxon>
        <taxon>Arthropoda</taxon>
        <taxon>Hexapoda</taxon>
        <taxon>Insecta</taxon>
        <taxon>Pterygota</taxon>
        <taxon>Neoptera</taxon>
        <taxon>Endopterygota</taxon>
        <taxon>Coleoptera</taxon>
        <taxon>Polyphaga</taxon>
        <taxon>Cucujiformia</taxon>
        <taxon>Tenebrionidae</taxon>
        <taxon>Pimeliinae</taxon>
        <taxon>Asbolus</taxon>
    </lineage>
</organism>
<keyword evidence="2" id="KW-1185">Reference proteome</keyword>
<sequence>MTHGYYWKDYSSRIPRDAVPAGKDVNGKETYIGQTYIHNLGIFVMQIFPAAMVNQIDLASYGVKKPTAVVKILCSKHLDQFSWITTTSKTFHLDTTGKHPVVGGFDQVDNNKGMLHVGRLTYQGNIRVGSIAGYALENAMFSFVGGTTEQKASMYEVLLYEIDESENENVTLENFSEYYWRDYYGKIPEDALPAGKDFNGNDTYVGQVYIHEYGLFVAQIFPGQKVVDVPCYGIKKAKSDIKILCTRHKDNFSWWPATAKTFRTDTINKHPVVGGRNHFKNDAALLNIGRVMHEGILKIGSLANRKLVHMHYVHNDRQEKVDAYEVLIYDKIITGGTTEGKFQKMRFLKARIVTAKTHWASLYTRIWPLHWANYPRKPRSRSPMLRYQKKGLSNKSELSNSIIFHFIILCTRHKDNFHWISTTSTSFHVDIINKHVVEGGYDHTTTGKITTEKFLKPPSQGVKTSMVKTPTSDKLIYPIMASSLVKFLAESKKWMFSVMVYRGWKAILCTEHKESFRWLDTNSTTFNEDTAYVQLVFGGYNYKHPKILNIGRATYNGTLRIGAVAPLKNEKVYFYFVDNGERQVEEVYEVLTYFKLLDGTIPEDALPGGETLQGGATYIGQVYIHKYGIFIGEIIPGERFMDVQCYGVKQAESNIKILCTRHKNKFSWLPTTDTTFHEDMAGKLVVAGGFNHTDKDPGVLDVGRINLNGIWRIGAVASHHFDHVFFYYVHNNEQKVVKNYEVLVYGDSPHYFWREYTGEISQDALPAGKDGNGNDTYVGQVYINDYGVFIGEIFPGRKQVDVQCFGVKKVESNIKILCTRHKDKFSWLPTTVSTFHTDTADKEVVHGGYNHMKNDSGVLDVGRVSYEGGLRVGAVASHHVERVPLIRSIENDYYWRDYEGAVPDDVLVAGVGENNTRLYIGQVYLHHIGLCVGPITPGKKEVEFFCNGINKANVSIQILCTQGKKKFTWLPTNSRTFQTDTAEEHVVIGGYNATSGKNLYIGSTIHDGVTQIGPVDPTDEKNVRFYFLHKGQAFTEVNEFEVLVYSDSCCVESSD</sequence>
<accession>A0A482W8G2</accession>
<reference evidence="1 2" key="1">
    <citation type="submission" date="2017-03" db="EMBL/GenBank/DDBJ databases">
        <title>Genome of the blue death feigning beetle - Asbolus verrucosus.</title>
        <authorList>
            <person name="Rider S.D."/>
        </authorList>
    </citation>
    <scope>NUCLEOTIDE SEQUENCE [LARGE SCALE GENOMIC DNA]</scope>
    <source>
        <strain evidence="1">Butters</strain>
        <tissue evidence="1">Head and leg muscle</tissue>
    </source>
</reference>
<gene>
    <name evidence="1" type="ORF">BDFB_004876</name>
</gene>
<name>A0A482W8G2_ASBVE</name>
<evidence type="ECO:0000313" key="2">
    <source>
        <dbReference type="Proteomes" id="UP000292052"/>
    </source>
</evidence>
<protein>
    <recommendedName>
        <fullName evidence="3">DUF3421 domain containing protein</fullName>
    </recommendedName>
</protein>
<dbReference type="AlphaFoldDB" id="A0A482W8G2"/>
<dbReference type="EMBL" id="QDEB01016794">
    <property type="protein sequence ID" value="RZC41471.1"/>
    <property type="molecule type" value="Genomic_DNA"/>
</dbReference>
<dbReference type="PANTHER" id="PTHR31649">
    <property type="entry name" value="AGAP009604-PA"/>
    <property type="match status" value="1"/>
</dbReference>
<dbReference type="InterPro" id="IPR006616">
    <property type="entry name" value="DM9_repeat"/>
</dbReference>
<dbReference type="Pfam" id="PF11901">
    <property type="entry name" value="DM9"/>
    <property type="match status" value="4"/>
</dbReference>
<dbReference type="PANTHER" id="PTHR31649:SF10">
    <property type="entry name" value="IP19903P-RELATED"/>
    <property type="match status" value="1"/>
</dbReference>
<dbReference type="Proteomes" id="UP000292052">
    <property type="component" value="Unassembled WGS sequence"/>
</dbReference>
<evidence type="ECO:0008006" key="3">
    <source>
        <dbReference type="Google" id="ProtNLM"/>
    </source>
</evidence>